<proteinExistence type="inferred from homology"/>
<keyword evidence="5" id="KW-1185">Reference proteome</keyword>
<dbReference type="Proteomes" id="UP000003374">
    <property type="component" value="Unassembled WGS sequence"/>
</dbReference>
<reference evidence="4 5" key="1">
    <citation type="submission" date="2006-02" db="EMBL/GenBank/DDBJ databases">
        <authorList>
            <person name="Waterbury J."/>
            <person name="Ferriera S."/>
            <person name="Johnson J."/>
            <person name="Kravitz S."/>
            <person name="Halpern A."/>
            <person name="Remington K."/>
            <person name="Beeson K."/>
            <person name="Tran B."/>
            <person name="Rogers Y.-H."/>
            <person name="Friedman R."/>
            <person name="Venter J.C."/>
        </authorList>
    </citation>
    <scope>NUCLEOTIDE SEQUENCE [LARGE SCALE GENOMIC DNA]</scope>
    <source>
        <strain evidence="4 5">Nb-231</strain>
    </source>
</reference>
<evidence type="ECO:0000313" key="5">
    <source>
        <dbReference type="Proteomes" id="UP000003374"/>
    </source>
</evidence>
<evidence type="ECO:0000313" key="4">
    <source>
        <dbReference type="EMBL" id="EAR22067.1"/>
    </source>
</evidence>
<protein>
    <submittedName>
        <fullName evidence="4">Putative sulfotransferase protein</fullName>
    </submittedName>
</protein>
<keyword evidence="2 4" id="KW-0808">Transferase</keyword>
<dbReference type="PANTHER" id="PTHR11783">
    <property type="entry name" value="SULFOTRANSFERASE SULT"/>
    <property type="match status" value="1"/>
</dbReference>
<dbReference type="RefSeq" id="WP_004999996.1">
    <property type="nucleotide sequence ID" value="NZ_CH672427.1"/>
</dbReference>
<dbReference type="eggNOG" id="ENOG502ZUYV">
    <property type="taxonomic scope" value="Bacteria"/>
</dbReference>
<dbReference type="InterPro" id="IPR027417">
    <property type="entry name" value="P-loop_NTPase"/>
</dbReference>
<dbReference type="GO" id="GO:0008146">
    <property type="term" value="F:sulfotransferase activity"/>
    <property type="evidence" value="ECO:0007669"/>
    <property type="project" value="InterPro"/>
</dbReference>
<dbReference type="STRING" id="314278.NB231_04140"/>
<dbReference type="SUPFAM" id="SSF52540">
    <property type="entry name" value="P-loop containing nucleoside triphosphate hydrolases"/>
    <property type="match status" value="1"/>
</dbReference>
<dbReference type="AlphaFoldDB" id="A4BPR2"/>
<evidence type="ECO:0000259" key="3">
    <source>
        <dbReference type="Pfam" id="PF00685"/>
    </source>
</evidence>
<dbReference type="OrthoDB" id="3399180at2"/>
<dbReference type="Gene3D" id="3.40.50.300">
    <property type="entry name" value="P-loop containing nucleotide triphosphate hydrolases"/>
    <property type="match status" value="1"/>
</dbReference>
<feature type="domain" description="Sulfotransferase" evidence="3">
    <location>
        <begin position="46"/>
        <end position="296"/>
    </location>
</feature>
<gene>
    <name evidence="4" type="ORF">NB231_04140</name>
</gene>
<name>A4BPR2_9GAMM</name>
<dbReference type="EMBL" id="AAOF01000004">
    <property type="protein sequence ID" value="EAR22067.1"/>
    <property type="molecule type" value="Genomic_DNA"/>
</dbReference>
<comment type="caution">
    <text evidence="4">The sequence shown here is derived from an EMBL/GenBank/DDBJ whole genome shotgun (WGS) entry which is preliminary data.</text>
</comment>
<evidence type="ECO:0000256" key="1">
    <source>
        <dbReference type="ARBA" id="ARBA00005771"/>
    </source>
</evidence>
<dbReference type="HOGENOM" id="CLU_027239_4_0_6"/>
<organism evidence="4 5">
    <name type="scientific">Nitrococcus mobilis Nb-231</name>
    <dbReference type="NCBI Taxonomy" id="314278"/>
    <lineage>
        <taxon>Bacteria</taxon>
        <taxon>Pseudomonadati</taxon>
        <taxon>Pseudomonadota</taxon>
        <taxon>Gammaproteobacteria</taxon>
        <taxon>Chromatiales</taxon>
        <taxon>Ectothiorhodospiraceae</taxon>
        <taxon>Nitrococcus</taxon>
    </lineage>
</organism>
<comment type="similarity">
    <text evidence="1">Belongs to the sulfotransferase 1 family.</text>
</comment>
<dbReference type="Pfam" id="PF00685">
    <property type="entry name" value="Sulfotransfer_1"/>
    <property type="match status" value="1"/>
</dbReference>
<accession>A4BPR2</accession>
<sequence length="317" mass="36485">MVQIPDRYQRAAVIGGTAWLPETLRVHARRTLLGTLQRRQARRANVVLIVHPKSGGTWLRVMLFRLFQRKYDLPARRVMKTDELQRYNQALPRFIVSNGHYSYEAAVREVLTNESADDKQLIFLARHPCDIAVSWHLQFTRRISAAKRELILHELHRPIDYKTIPLWEFVMHPELGLPGLIDYHNQWAEFFAGRSNGLIVRYEDLRADTRATLQRITARLGEAFSSAELDEAIEFASFDNLRRLEEANYFHNASLRLQDRGDLSRYKVRRGKVGGFRDDFEPAQADEMEALVRAHLSPILGYSGPVTPGALAASQRA</sequence>
<evidence type="ECO:0000256" key="2">
    <source>
        <dbReference type="ARBA" id="ARBA00022679"/>
    </source>
</evidence>
<dbReference type="InterPro" id="IPR000863">
    <property type="entry name" value="Sulfotransferase_dom"/>
</dbReference>